<dbReference type="EMBL" id="BAAARV010000066">
    <property type="protein sequence ID" value="GAA2367154.1"/>
    <property type="molecule type" value="Genomic_DNA"/>
</dbReference>
<reference evidence="2" key="1">
    <citation type="journal article" date="2019" name="Int. J. Syst. Evol. Microbiol.">
        <title>The Global Catalogue of Microorganisms (GCM) 10K type strain sequencing project: providing services to taxonomists for standard genome sequencing and annotation.</title>
        <authorList>
            <consortium name="The Broad Institute Genomics Platform"/>
            <consortium name="The Broad Institute Genome Sequencing Center for Infectious Disease"/>
            <person name="Wu L."/>
            <person name="Ma J."/>
        </authorList>
    </citation>
    <scope>NUCLEOTIDE SEQUENCE [LARGE SCALE GENOMIC DNA]</scope>
    <source>
        <strain evidence="2">JCM 3272</strain>
    </source>
</reference>
<dbReference type="RefSeq" id="WP_344616515.1">
    <property type="nucleotide sequence ID" value="NZ_BAAARV010000066.1"/>
</dbReference>
<protein>
    <submittedName>
        <fullName evidence="1">Uncharacterized protein</fullName>
    </submittedName>
</protein>
<organism evidence="1 2">
    <name type="scientific">Dactylosporangium salmoneum</name>
    <dbReference type="NCBI Taxonomy" id="53361"/>
    <lineage>
        <taxon>Bacteria</taxon>
        <taxon>Bacillati</taxon>
        <taxon>Actinomycetota</taxon>
        <taxon>Actinomycetes</taxon>
        <taxon>Micromonosporales</taxon>
        <taxon>Micromonosporaceae</taxon>
        <taxon>Dactylosporangium</taxon>
    </lineage>
</organism>
<gene>
    <name evidence="1" type="ORF">GCM10010170_066300</name>
</gene>
<sequence>MRVAHLYAVPNAPERPRVADPDRRRLIADYLAGGTTIGRGRAPLHTDGLWLWPERFVAEARDAGLAPEPDLLGWMHTRAYRPPAPEPDERLTAAALRAWRAGPPAAPRRLVTYFVRVDEETTPERPLSLLRRTVTPTGGVTDEAVWRDLGWHPTNAFVSLRIDDELREVEPAEAAAVLDRWCAAWHAEALRRRATS</sequence>
<proteinExistence type="predicted"/>
<keyword evidence="2" id="KW-1185">Reference proteome</keyword>
<evidence type="ECO:0000313" key="2">
    <source>
        <dbReference type="Proteomes" id="UP001501444"/>
    </source>
</evidence>
<evidence type="ECO:0000313" key="1">
    <source>
        <dbReference type="EMBL" id="GAA2367154.1"/>
    </source>
</evidence>
<accession>A0ABP5U1E1</accession>
<name>A0ABP5U1E1_9ACTN</name>
<dbReference type="Proteomes" id="UP001501444">
    <property type="component" value="Unassembled WGS sequence"/>
</dbReference>
<comment type="caution">
    <text evidence="1">The sequence shown here is derived from an EMBL/GenBank/DDBJ whole genome shotgun (WGS) entry which is preliminary data.</text>
</comment>